<evidence type="ECO:0000313" key="2">
    <source>
        <dbReference type="EMBL" id="GFF29177.1"/>
    </source>
</evidence>
<organism evidence="2 3">
    <name type="scientific">Aspergillus udagawae</name>
    <dbReference type="NCBI Taxonomy" id="91492"/>
    <lineage>
        <taxon>Eukaryota</taxon>
        <taxon>Fungi</taxon>
        <taxon>Dikarya</taxon>
        <taxon>Ascomycota</taxon>
        <taxon>Pezizomycotina</taxon>
        <taxon>Eurotiomycetes</taxon>
        <taxon>Eurotiomycetidae</taxon>
        <taxon>Eurotiales</taxon>
        <taxon>Aspergillaceae</taxon>
        <taxon>Aspergillus</taxon>
        <taxon>Aspergillus subgen. Fumigati</taxon>
    </lineage>
</organism>
<feature type="chain" id="PRO_5034097913" evidence="1">
    <location>
        <begin position="19"/>
        <end position="63"/>
    </location>
</feature>
<protein>
    <submittedName>
        <fullName evidence="2">UDP-N-acetylmuramate dehydrogenase</fullName>
    </submittedName>
</protein>
<name>A0A8H3NDH2_9EURO</name>
<reference evidence="2 3" key="1">
    <citation type="submission" date="2020-01" db="EMBL/GenBank/DDBJ databases">
        <title>Draft genome sequence of Aspergillus udagawae IFM 46972.</title>
        <authorList>
            <person name="Takahashi H."/>
            <person name="Yaguchi T."/>
        </authorList>
    </citation>
    <scope>NUCLEOTIDE SEQUENCE [LARGE SCALE GENOMIC DNA]</scope>
    <source>
        <strain evidence="2 3">IFM 46972</strain>
    </source>
</reference>
<keyword evidence="1" id="KW-0732">Signal</keyword>
<comment type="caution">
    <text evidence="2">The sequence shown here is derived from an EMBL/GenBank/DDBJ whole genome shotgun (WGS) entry which is preliminary data.</text>
</comment>
<evidence type="ECO:0000256" key="1">
    <source>
        <dbReference type="SAM" id="SignalP"/>
    </source>
</evidence>
<dbReference type="AlphaFoldDB" id="A0A8H3NDH2"/>
<dbReference type="EMBL" id="BLKC01000012">
    <property type="protein sequence ID" value="GFF29177.1"/>
    <property type="molecule type" value="Genomic_DNA"/>
</dbReference>
<dbReference type="Proteomes" id="UP000465221">
    <property type="component" value="Unassembled WGS sequence"/>
</dbReference>
<proteinExistence type="predicted"/>
<feature type="signal peptide" evidence="1">
    <location>
        <begin position="1"/>
        <end position="18"/>
    </location>
</feature>
<evidence type="ECO:0000313" key="3">
    <source>
        <dbReference type="Proteomes" id="UP000465221"/>
    </source>
</evidence>
<gene>
    <name evidence="2" type="ORF">IFM46972_02558</name>
</gene>
<accession>A0A8H3NDH2</accession>
<sequence length="63" mass="6867">MQISSLVSLALLSTLASSAVIHFDFTKRKSVDCQKIQVALSEAGAYYRGRLSGYYGQSYATDV</sequence>